<dbReference type="GO" id="GO:0016491">
    <property type="term" value="F:oxidoreductase activity"/>
    <property type="evidence" value="ECO:0007669"/>
    <property type="project" value="UniProtKB-KW"/>
</dbReference>
<evidence type="ECO:0000256" key="2">
    <source>
        <dbReference type="ARBA" id="ARBA00022764"/>
    </source>
</evidence>
<dbReference type="GO" id="GO:0051536">
    <property type="term" value="F:iron-sulfur cluster binding"/>
    <property type="evidence" value="ECO:0007669"/>
    <property type="project" value="InterPro"/>
</dbReference>
<dbReference type="Pfam" id="PF01058">
    <property type="entry name" value="Oxidored_q6"/>
    <property type="match status" value="1"/>
</dbReference>
<comment type="caution">
    <text evidence="5">The sequence shown here is derived from an EMBL/GenBank/DDBJ whole genome shotgun (WGS) entry which is preliminary data.</text>
</comment>
<accession>A0A7C3UVY5</accession>
<name>A0A7C3UVY5_9BACT</name>
<dbReference type="AlphaFoldDB" id="A0A7C3UVY5"/>
<dbReference type="EMBL" id="DTMF01000003">
    <property type="protein sequence ID" value="HGF32777.1"/>
    <property type="molecule type" value="Genomic_DNA"/>
</dbReference>
<dbReference type="PANTHER" id="PTHR42845:SF2">
    <property type="entry name" value="F420-NON-REDUCING HYDROGENASE VHU SUBUNIT G"/>
    <property type="match status" value="1"/>
</dbReference>
<dbReference type="SUPFAM" id="SSF56770">
    <property type="entry name" value="HydA/Nqo6-like"/>
    <property type="match status" value="1"/>
</dbReference>
<feature type="domain" description="NADH:ubiquinone oxidoreductase-like 20kDa subunit" evidence="4">
    <location>
        <begin position="13"/>
        <end position="172"/>
    </location>
</feature>
<organism evidence="5">
    <name type="scientific">Desulfobacca acetoxidans</name>
    <dbReference type="NCBI Taxonomy" id="60893"/>
    <lineage>
        <taxon>Bacteria</taxon>
        <taxon>Pseudomonadati</taxon>
        <taxon>Thermodesulfobacteriota</taxon>
        <taxon>Desulfobaccia</taxon>
        <taxon>Desulfobaccales</taxon>
        <taxon>Desulfobaccaceae</taxon>
        <taxon>Desulfobacca</taxon>
    </lineage>
</organism>
<reference evidence="5" key="1">
    <citation type="journal article" date="2020" name="mSystems">
        <title>Genome- and Community-Level Interaction Insights into Carbon Utilization and Element Cycling Functions of Hydrothermarchaeota in Hydrothermal Sediment.</title>
        <authorList>
            <person name="Zhou Z."/>
            <person name="Liu Y."/>
            <person name="Xu W."/>
            <person name="Pan J."/>
            <person name="Luo Z.H."/>
            <person name="Li M."/>
        </authorList>
    </citation>
    <scope>NUCLEOTIDE SEQUENCE [LARGE SCALE GENOMIC DNA]</scope>
    <source>
        <strain evidence="5">SpSt-897</strain>
    </source>
</reference>
<gene>
    <name evidence="5" type="ORF">ENW96_00090</name>
</gene>
<dbReference type="InterPro" id="IPR051349">
    <property type="entry name" value="Hydrogenase_assoc-protein"/>
</dbReference>
<evidence type="ECO:0000256" key="1">
    <source>
        <dbReference type="ARBA" id="ARBA00004418"/>
    </source>
</evidence>
<evidence type="ECO:0000256" key="3">
    <source>
        <dbReference type="ARBA" id="ARBA00023002"/>
    </source>
</evidence>
<proteinExistence type="predicted"/>
<evidence type="ECO:0000313" key="5">
    <source>
        <dbReference type="EMBL" id="HGF32777.1"/>
    </source>
</evidence>
<dbReference type="PANTHER" id="PTHR42845">
    <property type="entry name" value="COENZYME F420-REDUCING HYDROGENASE, GAMMA SUBUNIT"/>
    <property type="match status" value="1"/>
</dbReference>
<dbReference type="GO" id="GO:0042597">
    <property type="term" value="C:periplasmic space"/>
    <property type="evidence" value="ECO:0007669"/>
    <property type="project" value="UniProtKB-SubCell"/>
</dbReference>
<protein>
    <submittedName>
        <fullName evidence="5">Methyl viologen-reducing hydrogenase</fullName>
    </submittedName>
</protein>
<keyword evidence="3" id="KW-0560">Oxidoreductase</keyword>
<dbReference type="InterPro" id="IPR006137">
    <property type="entry name" value="NADH_UbQ_OxRdtase-like_20kDa"/>
</dbReference>
<keyword evidence="2" id="KW-0574">Periplasm</keyword>
<comment type="subcellular location">
    <subcellularLocation>
        <location evidence="1">Periplasm</location>
    </subcellularLocation>
</comment>
<sequence length="314" mass="34162">MAVRVVEDWLNACSGCEISILNIGDPLLDILPLLEFRHMTALVDHKFFGQLGDKTAMEIPEADVAIVSGGVRNAEMKHELEEIRKKAGVLIALGSCAVYGGVPAQANMWKTEEVFDKVFRHCASTEPHADPKDPNVPPWTPTCMALDEVVKVDIAIPGCPPHPDWIVEALTAVLEGKGSWSLPERSVCDTCPVIREKKSVGGPVKRWLTNLEFNPEEGLDKMRCINEQGFLCMGPVTLAGCAGKTGVPRCIQARTPCRGCFGPIRKGANPMVDMMGALTSVGLDAKSLLDRRAMMNRYIGGHGMLRPLPARPAR</sequence>
<dbReference type="InterPro" id="IPR037024">
    <property type="entry name" value="NiFe_Hase_small_N_sf"/>
</dbReference>
<evidence type="ECO:0000259" key="4">
    <source>
        <dbReference type="Pfam" id="PF01058"/>
    </source>
</evidence>
<dbReference type="Gene3D" id="3.40.50.700">
    <property type="entry name" value="NADH:ubiquinone oxidoreductase-like, 20kDa subunit"/>
    <property type="match status" value="1"/>
</dbReference>